<organism evidence="3">
    <name type="scientific">Burkholderia sp. (strain CCGE1003)</name>
    <dbReference type="NCBI Taxonomy" id="640512"/>
    <lineage>
        <taxon>Bacteria</taxon>
        <taxon>Pseudomonadati</taxon>
        <taxon>Pseudomonadota</taxon>
        <taxon>Betaproteobacteria</taxon>
        <taxon>Burkholderiales</taxon>
        <taxon>Burkholderiaceae</taxon>
        <taxon>Burkholderia</taxon>
    </lineage>
</organism>
<name>E1TJ69_BURSG</name>
<dbReference type="EMBL" id="CP002218">
    <property type="protein sequence ID" value="ADN60885.1"/>
    <property type="molecule type" value="Genomic_DNA"/>
</dbReference>
<proteinExistence type="predicted"/>
<gene>
    <name evidence="3" type="ordered locus">BC1003_4962</name>
</gene>
<keyword evidence="2" id="KW-0732">Signal</keyword>
<sequence>MKMKEKLPLIVSLLGSFALAACGGGGGGDSAPTPQAAAPATSASAPAPASTPTVTGEALPSLSSPQAGSTAATGNGFEGIWTEPASSSSRTTAMIDPANNISYVTGLFSFVTSTFFGAATTAAPNWTLTSGFETRSNVRYTATAGSGTYTANQTLTGSYVANGTTVNLSLQYDPANALAVTQSSVTGTWAQNSTSLTVNDAGGFTGNILGCGVSGTLTLTTPGSNKNLYTMTTTGTTSTCTLASGVTYSGNAAITFLPVSGSTTLYKRTIVYLIKAADNSVIAYGQLSKQ</sequence>
<feature type="chain" id="PRO_5003152325" description="Lipoprotein" evidence="2">
    <location>
        <begin position="21"/>
        <end position="290"/>
    </location>
</feature>
<feature type="compositionally biased region" description="Polar residues" evidence="1">
    <location>
        <begin position="61"/>
        <end position="73"/>
    </location>
</feature>
<accession>E1TJ69</accession>
<protein>
    <recommendedName>
        <fullName evidence="4">Lipoprotein</fullName>
    </recommendedName>
</protein>
<dbReference type="HOGENOM" id="CLU_958704_0_0_4"/>
<dbReference type="KEGG" id="bgf:BC1003_4962"/>
<evidence type="ECO:0000256" key="1">
    <source>
        <dbReference type="SAM" id="MobiDB-lite"/>
    </source>
</evidence>
<dbReference type="OrthoDB" id="8962348at2"/>
<evidence type="ECO:0008006" key="4">
    <source>
        <dbReference type="Google" id="ProtNLM"/>
    </source>
</evidence>
<feature type="region of interest" description="Disordered" evidence="1">
    <location>
        <begin position="28"/>
        <end position="88"/>
    </location>
</feature>
<reference evidence="3" key="1">
    <citation type="submission" date="2010-09" db="EMBL/GenBank/DDBJ databases">
        <title>Complete sequence of chromosome2 of Burkholderia sp. CCGE1003.</title>
        <authorList>
            <consortium name="US DOE Joint Genome Institute"/>
            <person name="Lucas S."/>
            <person name="Copeland A."/>
            <person name="Lapidus A."/>
            <person name="Cheng J.-F."/>
            <person name="Bruce D."/>
            <person name="Goodwin L."/>
            <person name="Pitluck S."/>
            <person name="Daligault H."/>
            <person name="Davenport K."/>
            <person name="Detter J.C."/>
            <person name="Han C."/>
            <person name="Tapia R."/>
            <person name="Land M."/>
            <person name="Hauser L."/>
            <person name="Jeffries C."/>
            <person name="Kyrpides N."/>
            <person name="Ivanova N."/>
            <person name="Ovchinnikova G."/>
            <person name="Martinez-Romero E."/>
            <person name="Rogel M.A."/>
            <person name="Auchtung J."/>
            <person name="Tiedje J.M."/>
            <person name="Woyke T."/>
        </authorList>
    </citation>
    <scope>NUCLEOTIDE SEQUENCE</scope>
    <source>
        <strain evidence="3">CCGE1003</strain>
    </source>
</reference>
<feature type="compositionally biased region" description="Low complexity" evidence="1">
    <location>
        <begin position="30"/>
        <end position="53"/>
    </location>
</feature>
<dbReference type="PROSITE" id="PS51257">
    <property type="entry name" value="PROKAR_LIPOPROTEIN"/>
    <property type="match status" value="1"/>
</dbReference>
<feature type="signal peptide" evidence="2">
    <location>
        <begin position="1"/>
        <end position="20"/>
    </location>
</feature>
<evidence type="ECO:0000256" key="2">
    <source>
        <dbReference type="SAM" id="SignalP"/>
    </source>
</evidence>
<dbReference type="eggNOG" id="ENOG5032WIJ">
    <property type="taxonomic scope" value="Bacteria"/>
</dbReference>
<dbReference type="AlphaFoldDB" id="E1TJ69"/>
<evidence type="ECO:0000313" key="3">
    <source>
        <dbReference type="EMBL" id="ADN60885.1"/>
    </source>
</evidence>